<organism evidence="2 3">
    <name type="scientific">Tigriopus californicus</name>
    <name type="common">Marine copepod</name>
    <dbReference type="NCBI Taxonomy" id="6832"/>
    <lineage>
        <taxon>Eukaryota</taxon>
        <taxon>Metazoa</taxon>
        <taxon>Ecdysozoa</taxon>
        <taxon>Arthropoda</taxon>
        <taxon>Crustacea</taxon>
        <taxon>Multicrustacea</taxon>
        <taxon>Hexanauplia</taxon>
        <taxon>Copepoda</taxon>
        <taxon>Harpacticoida</taxon>
        <taxon>Harpacticidae</taxon>
        <taxon>Tigriopus</taxon>
    </lineage>
</organism>
<evidence type="ECO:0000313" key="2">
    <source>
        <dbReference type="EMBL" id="TRY61361.1"/>
    </source>
</evidence>
<reference evidence="2 3" key="1">
    <citation type="journal article" date="2018" name="Nat. Ecol. Evol.">
        <title>Genomic signatures of mitonuclear coevolution across populations of Tigriopus californicus.</title>
        <authorList>
            <person name="Barreto F.S."/>
            <person name="Watson E.T."/>
            <person name="Lima T.G."/>
            <person name="Willett C.S."/>
            <person name="Edmands S."/>
            <person name="Li W."/>
            <person name="Burton R.S."/>
        </authorList>
    </citation>
    <scope>NUCLEOTIDE SEQUENCE [LARGE SCALE GENOMIC DNA]</scope>
    <source>
        <strain evidence="2 3">San Diego</strain>
    </source>
</reference>
<protein>
    <recommendedName>
        <fullName evidence="1">CUB domain-containing protein</fullName>
    </recommendedName>
</protein>
<dbReference type="AlphaFoldDB" id="A0A553N7E9"/>
<dbReference type="PANTHER" id="PTHR33236:SF5">
    <property type="entry name" value="CUB DOMAIN-CONTAINING PROTEIN"/>
    <property type="match status" value="1"/>
</dbReference>
<dbReference type="InterPro" id="IPR058698">
    <property type="entry name" value="CUB_metazoa"/>
</dbReference>
<gene>
    <name evidence="2" type="ORF">TCAL_01497</name>
</gene>
<sequence length="263" mass="29118">MLPSTLISRPKKANLEMEKVVRFQNGPCQSASRMGTCYTDGVSSGSCAGGFGVCCVFTLGCGQTTRDDCTYLSRTAPTGQNNCQYTICKCSTNICRIRFDFLHLAEKMTMHPFCILVSQYVCGDDMAATHLSNQCYTMCFRSEEGKCAICYQAVDVVGQGSFGLSKTVEAIVVSGENNNDCFMDYLMVRNRICGRFFHLSAQRNKRVNNDEAICSSQRPFQITFKTDEDEITLKATNMPDQNEQSGSPGGITGFNLMWTLQDC</sequence>
<accession>A0A553N7E9</accession>
<evidence type="ECO:0000313" key="3">
    <source>
        <dbReference type="Proteomes" id="UP000318571"/>
    </source>
</evidence>
<dbReference type="Proteomes" id="UP000318571">
    <property type="component" value="Chromosome 8"/>
</dbReference>
<evidence type="ECO:0000259" key="1">
    <source>
        <dbReference type="Pfam" id="PF26080"/>
    </source>
</evidence>
<comment type="caution">
    <text evidence="2">The sequence shown here is derived from an EMBL/GenBank/DDBJ whole genome shotgun (WGS) entry which is preliminary data.</text>
</comment>
<name>A0A553N7E9_TIGCA</name>
<feature type="domain" description="CUB" evidence="1">
    <location>
        <begin position="127"/>
        <end position="260"/>
    </location>
</feature>
<keyword evidence="3" id="KW-1185">Reference proteome</keyword>
<proteinExistence type="predicted"/>
<dbReference type="Pfam" id="PF26080">
    <property type="entry name" value="CUB_animal"/>
    <property type="match status" value="1"/>
</dbReference>
<dbReference type="EMBL" id="VCGU01000459">
    <property type="protein sequence ID" value="TRY61361.1"/>
    <property type="molecule type" value="Genomic_DNA"/>
</dbReference>
<dbReference type="PANTHER" id="PTHR33236">
    <property type="entry name" value="INTRAFLAGELLAR TRANSPORT PROTEIN 122 FAMILY PROTEIN-RELATED"/>
    <property type="match status" value="1"/>
</dbReference>